<organism evidence="3 4">
    <name type="scientific">Paenimyroides viscosum</name>
    <dbReference type="NCBI Taxonomy" id="2488729"/>
    <lineage>
        <taxon>Bacteria</taxon>
        <taxon>Pseudomonadati</taxon>
        <taxon>Bacteroidota</taxon>
        <taxon>Flavobacteriia</taxon>
        <taxon>Flavobacteriales</taxon>
        <taxon>Flavobacteriaceae</taxon>
        <taxon>Paenimyroides</taxon>
    </lineage>
</organism>
<dbReference type="SUPFAM" id="SSF56925">
    <property type="entry name" value="OMPA-like"/>
    <property type="match status" value="1"/>
</dbReference>
<evidence type="ECO:0000256" key="1">
    <source>
        <dbReference type="SAM" id="SignalP"/>
    </source>
</evidence>
<name>A0A3P1B878_9FLAO</name>
<reference evidence="3 4" key="1">
    <citation type="submission" date="2018-11" db="EMBL/GenBank/DDBJ databases">
        <title>Flavobacterium sp. nov., YIM 102796 draft genome.</title>
        <authorList>
            <person name="Li G."/>
            <person name="Jiang Y."/>
        </authorList>
    </citation>
    <scope>NUCLEOTIDE SEQUENCE [LARGE SCALE GENOMIC DNA]</scope>
    <source>
        <strain evidence="3 4">YIM 102796</strain>
    </source>
</reference>
<gene>
    <name evidence="3" type="ORF">EG242_01910</name>
</gene>
<feature type="domain" description="Outer membrane protein beta-barrel" evidence="2">
    <location>
        <begin position="17"/>
        <end position="163"/>
    </location>
</feature>
<dbReference type="Pfam" id="PF13568">
    <property type="entry name" value="OMP_b-brl_2"/>
    <property type="match status" value="1"/>
</dbReference>
<evidence type="ECO:0000313" key="4">
    <source>
        <dbReference type="Proteomes" id="UP000268372"/>
    </source>
</evidence>
<feature type="signal peptide" evidence="1">
    <location>
        <begin position="1"/>
        <end position="18"/>
    </location>
</feature>
<dbReference type="RefSeq" id="WP_124898224.1">
    <property type="nucleotide sequence ID" value="NZ_RQTJ01000002.1"/>
</dbReference>
<keyword evidence="1" id="KW-0732">Signal</keyword>
<dbReference type="InterPro" id="IPR025665">
    <property type="entry name" value="Beta-barrel_OMP_2"/>
</dbReference>
<comment type="caution">
    <text evidence="3">The sequence shown here is derived from an EMBL/GenBank/DDBJ whole genome shotgun (WGS) entry which is preliminary data.</text>
</comment>
<proteinExistence type="predicted"/>
<dbReference type="OrthoDB" id="947434at2"/>
<dbReference type="Proteomes" id="UP000268372">
    <property type="component" value="Unassembled WGS sequence"/>
</dbReference>
<evidence type="ECO:0000313" key="3">
    <source>
        <dbReference type="EMBL" id="RRA96813.1"/>
    </source>
</evidence>
<dbReference type="EMBL" id="RQTJ01000002">
    <property type="protein sequence ID" value="RRA96813.1"/>
    <property type="molecule type" value="Genomic_DNA"/>
</dbReference>
<feature type="chain" id="PRO_5018209637" evidence="1">
    <location>
        <begin position="19"/>
        <end position="191"/>
    </location>
</feature>
<sequence>MKKLFILSAAIFGFAANAQTEFTTGVRAGLNISTIEDVEASSKAGAYLGVFGNFKFAKFYSLQPELNFSMQGANDVHLSSRYFPATSGGKDDVPLNYIGFAVMNKFNLKSFFLQVGPSVDFLLTESIYTSSSVDLALNVGLGYDITNNLSIEGRYKAGVADVIDDDTYWLFYFGDINYNSVFQVGLTYKFK</sequence>
<dbReference type="InterPro" id="IPR011250">
    <property type="entry name" value="OMP/PagP_B-barrel"/>
</dbReference>
<accession>A0A3P1B878</accession>
<keyword evidence="4" id="KW-1185">Reference proteome</keyword>
<evidence type="ECO:0000259" key="2">
    <source>
        <dbReference type="Pfam" id="PF13568"/>
    </source>
</evidence>
<protein>
    <submittedName>
        <fullName evidence="3">PorT family protein</fullName>
    </submittedName>
</protein>
<dbReference type="AlphaFoldDB" id="A0A3P1B878"/>